<sequence>MSKNAQLLSRIRELQHIIEARYKEEKHARQISAEKEQYQRNFIDYQDYQIRAQAVRIELQETKIRDMIEKHARDCEDMRRQMNFLRGIAFGRDGIPAVKERVECSHWEFSAEADHRAESELAPGEGARPGYRVPENLSNNLDHEGNYDPTPAAPPACPVLSLDPPLGPWSLSKHDIELLQEIGFNIFPECLAEGSPQQPQGTAHQPNDWLYTQEQSPEDSLEAGDAPKPIAPQNLTRGLEGCAEESTQGSKNGVRQTTYRHHRWTQFTEDQPSGGIISGGVAKPNHRRKGCWEIPSKENLHAPPYQTRA</sequence>
<keyword evidence="3" id="KW-1185">Reference proteome</keyword>
<evidence type="ECO:0000313" key="2">
    <source>
        <dbReference type="EMBL" id="PUU80493.1"/>
    </source>
</evidence>
<dbReference type="AlphaFoldDB" id="A0A2T6ZYC2"/>
<evidence type="ECO:0000313" key="3">
    <source>
        <dbReference type="Proteomes" id="UP000244722"/>
    </source>
</evidence>
<organism evidence="2 3">
    <name type="scientific">Tuber borchii</name>
    <name type="common">White truffle</name>
    <dbReference type="NCBI Taxonomy" id="42251"/>
    <lineage>
        <taxon>Eukaryota</taxon>
        <taxon>Fungi</taxon>
        <taxon>Dikarya</taxon>
        <taxon>Ascomycota</taxon>
        <taxon>Pezizomycotina</taxon>
        <taxon>Pezizomycetes</taxon>
        <taxon>Pezizales</taxon>
        <taxon>Tuberaceae</taxon>
        <taxon>Tuber</taxon>
    </lineage>
</organism>
<feature type="region of interest" description="Disordered" evidence="1">
    <location>
        <begin position="268"/>
        <end position="309"/>
    </location>
</feature>
<accession>A0A2T6ZYC2</accession>
<proteinExistence type="predicted"/>
<dbReference type="EMBL" id="NESQ01000063">
    <property type="protein sequence ID" value="PUU80493.1"/>
    <property type="molecule type" value="Genomic_DNA"/>
</dbReference>
<gene>
    <name evidence="2" type="ORF">B9Z19DRAFT_1123468</name>
</gene>
<protein>
    <submittedName>
        <fullName evidence="2">Uncharacterized protein</fullName>
    </submittedName>
</protein>
<evidence type="ECO:0000256" key="1">
    <source>
        <dbReference type="SAM" id="MobiDB-lite"/>
    </source>
</evidence>
<dbReference type="Proteomes" id="UP000244722">
    <property type="component" value="Unassembled WGS sequence"/>
</dbReference>
<dbReference type="OrthoDB" id="10418828at2759"/>
<comment type="caution">
    <text evidence="2">The sequence shown here is derived from an EMBL/GenBank/DDBJ whole genome shotgun (WGS) entry which is preliminary data.</text>
</comment>
<reference evidence="2 3" key="1">
    <citation type="submission" date="2017-04" db="EMBL/GenBank/DDBJ databases">
        <title>Draft genome sequence of Tuber borchii Vittad., a whitish edible truffle.</title>
        <authorList>
            <consortium name="DOE Joint Genome Institute"/>
            <person name="Murat C."/>
            <person name="Kuo A."/>
            <person name="Barry K.W."/>
            <person name="Clum A."/>
            <person name="Dockter R.B."/>
            <person name="Fauchery L."/>
            <person name="Iotti M."/>
            <person name="Kohler A."/>
            <person name="Labutti K."/>
            <person name="Lindquist E.A."/>
            <person name="Lipzen A."/>
            <person name="Ohm R.A."/>
            <person name="Wang M."/>
            <person name="Grigoriev I.V."/>
            <person name="Zambonelli A."/>
            <person name="Martin F.M."/>
        </authorList>
    </citation>
    <scope>NUCLEOTIDE SEQUENCE [LARGE SCALE GENOMIC DNA]</scope>
    <source>
        <strain evidence="2 3">Tbo3840</strain>
    </source>
</reference>
<name>A0A2T6ZYC2_TUBBO</name>